<evidence type="ECO:0000256" key="3">
    <source>
        <dbReference type="ARBA" id="ARBA00022692"/>
    </source>
</evidence>
<dbReference type="RefSeq" id="WP_003867702.1">
    <property type="nucleotide sequence ID" value="NC_010321.1"/>
</dbReference>
<keyword evidence="4 6" id="KW-1133">Transmembrane helix</keyword>
<evidence type="ECO:0000313" key="7">
    <source>
        <dbReference type="EMBL" id="ABY94562.1"/>
    </source>
</evidence>
<dbReference type="InterPro" id="IPR005899">
    <property type="entry name" value="Na_pump_deCOase"/>
</dbReference>
<gene>
    <name evidence="7" type="ordered locus">Teth39_0906</name>
</gene>
<dbReference type="Pfam" id="PF04277">
    <property type="entry name" value="OAD_gamma"/>
    <property type="match status" value="1"/>
</dbReference>
<dbReference type="NCBIfam" id="TIGR01195">
    <property type="entry name" value="oadG_fam"/>
    <property type="match status" value="1"/>
</dbReference>
<accession>B0K8U9</accession>
<evidence type="ECO:0000256" key="5">
    <source>
        <dbReference type="ARBA" id="ARBA00023136"/>
    </source>
</evidence>
<dbReference type="AlphaFoldDB" id="B0K8U9"/>
<dbReference type="EMBL" id="CP000924">
    <property type="protein sequence ID" value="ABY94562.1"/>
    <property type="molecule type" value="Genomic_DNA"/>
</dbReference>
<comment type="subcellular location">
    <subcellularLocation>
        <location evidence="1">Cell membrane</location>
    </subcellularLocation>
</comment>
<evidence type="ECO:0000256" key="1">
    <source>
        <dbReference type="ARBA" id="ARBA00004236"/>
    </source>
</evidence>
<evidence type="ECO:0000256" key="2">
    <source>
        <dbReference type="ARBA" id="ARBA00022475"/>
    </source>
</evidence>
<dbReference type="eggNOG" id="ENOG5032ZXI">
    <property type="taxonomic scope" value="Bacteria"/>
</dbReference>
<dbReference type="STRING" id="340099.Teth39_0906"/>
<keyword evidence="5 6" id="KW-0472">Membrane</keyword>
<reference evidence="8" key="1">
    <citation type="submission" date="2008-01" db="EMBL/GenBank/DDBJ databases">
        <title>Complete sequence of Thermoanaerobacter pseudethanolicus 39E.</title>
        <authorList>
            <person name="Copeland A."/>
            <person name="Lucas S."/>
            <person name="Lapidus A."/>
            <person name="Barry K."/>
            <person name="Glavina del Rio T."/>
            <person name="Dalin E."/>
            <person name="Tice H."/>
            <person name="Pitluck S."/>
            <person name="Bruce D."/>
            <person name="Goodwin L."/>
            <person name="Saunders E."/>
            <person name="Brettin T."/>
            <person name="Detter J.C."/>
            <person name="Han C."/>
            <person name="Schmutz J."/>
            <person name="Larimer F."/>
            <person name="Land M."/>
            <person name="Hauser L."/>
            <person name="Kyrpides N."/>
            <person name="Lykidis A."/>
            <person name="Hemme C."/>
            <person name="Fields M.W."/>
            <person name="He Z."/>
            <person name="Zhou J."/>
            <person name="Richardson P."/>
        </authorList>
    </citation>
    <scope>NUCLEOTIDE SEQUENCE [LARGE SCALE GENOMIC DNA]</scope>
    <source>
        <strain evidence="8">ATCC 33223 / DSM 2355 / 39E</strain>
    </source>
</reference>
<sequence>MIEALSTTVLGFGITLIFLYLLSLILDLMRVVFYKKDKKEPKILPSREQEKTKFQEDETEEDEGELIAVITSAILACSQKPADEIKIRLIRRINQRTPIWAMESRLNLMKHQQHLRSLR</sequence>
<evidence type="ECO:0000313" key="8">
    <source>
        <dbReference type="Proteomes" id="UP000002156"/>
    </source>
</evidence>
<dbReference type="Proteomes" id="UP000002156">
    <property type="component" value="Chromosome"/>
</dbReference>
<keyword evidence="2" id="KW-1003">Cell membrane</keyword>
<dbReference type="GO" id="GO:0015081">
    <property type="term" value="F:sodium ion transmembrane transporter activity"/>
    <property type="evidence" value="ECO:0007669"/>
    <property type="project" value="InterPro"/>
</dbReference>
<name>B0K8U9_THEP3</name>
<dbReference type="HOGENOM" id="CLU_156431_0_0_9"/>
<keyword evidence="8" id="KW-1185">Reference proteome</keyword>
<protein>
    <submittedName>
        <fullName evidence="7">Sodium pump decarboxylase, gamma subunit</fullName>
    </submittedName>
</protein>
<dbReference type="GO" id="GO:0005886">
    <property type="term" value="C:plasma membrane"/>
    <property type="evidence" value="ECO:0007669"/>
    <property type="project" value="UniProtKB-SubCell"/>
</dbReference>
<feature type="transmembrane region" description="Helical" evidence="6">
    <location>
        <begin position="12"/>
        <end position="33"/>
    </location>
</feature>
<organism evidence="7 8">
    <name type="scientific">Thermoanaerobacter pseudethanolicus (strain ATCC 33223 / 39E)</name>
    <name type="common">Clostridium thermohydrosulfuricum</name>
    <dbReference type="NCBI Taxonomy" id="340099"/>
    <lineage>
        <taxon>Bacteria</taxon>
        <taxon>Bacillati</taxon>
        <taxon>Bacillota</taxon>
        <taxon>Clostridia</taxon>
        <taxon>Thermoanaerobacterales</taxon>
        <taxon>Thermoanaerobacteraceae</taxon>
        <taxon>Thermoanaerobacter</taxon>
    </lineage>
</organism>
<evidence type="ECO:0000256" key="6">
    <source>
        <dbReference type="SAM" id="Phobius"/>
    </source>
</evidence>
<evidence type="ECO:0000256" key="4">
    <source>
        <dbReference type="ARBA" id="ARBA00022989"/>
    </source>
</evidence>
<dbReference type="KEGG" id="tpd:Teth39_0906"/>
<proteinExistence type="predicted"/>
<dbReference type="GO" id="GO:0036376">
    <property type="term" value="P:sodium ion export across plasma membrane"/>
    <property type="evidence" value="ECO:0007669"/>
    <property type="project" value="InterPro"/>
</dbReference>
<keyword evidence="3 6" id="KW-0812">Transmembrane</keyword>